<evidence type="ECO:0000256" key="2">
    <source>
        <dbReference type="SAM" id="SignalP"/>
    </source>
</evidence>
<name>A0A0D7A409_9AGAR</name>
<evidence type="ECO:0000259" key="3">
    <source>
        <dbReference type="PROSITE" id="PS50213"/>
    </source>
</evidence>
<proteinExistence type="predicted"/>
<dbReference type="SUPFAM" id="SSF82153">
    <property type="entry name" value="FAS1 domain"/>
    <property type="match status" value="5"/>
</dbReference>
<dbReference type="InterPro" id="IPR050904">
    <property type="entry name" value="Adhesion/Biosynth-related"/>
</dbReference>
<keyword evidence="5" id="KW-1185">Reference proteome</keyword>
<keyword evidence="1" id="KW-0812">Transmembrane</keyword>
<dbReference type="InterPro" id="IPR000782">
    <property type="entry name" value="FAS1_domain"/>
</dbReference>
<organism evidence="4 5">
    <name type="scientific">Fistulina hepatica ATCC 64428</name>
    <dbReference type="NCBI Taxonomy" id="1128425"/>
    <lineage>
        <taxon>Eukaryota</taxon>
        <taxon>Fungi</taxon>
        <taxon>Dikarya</taxon>
        <taxon>Basidiomycota</taxon>
        <taxon>Agaricomycotina</taxon>
        <taxon>Agaricomycetes</taxon>
        <taxon>Agaricomycetidae</taxon>
        <taxon>Agaricales</taxon>
        <taxon>Fistulinaceae</taxon>
        <taxon>Fistulina</taxon>
    </lineage>
</organism>
<feature type="domain" description="FAS1" evidence="3">
    <location>
        <begin position="499"/>
        <end position="642"/>
    </location>
</feature>
<dbReference type="SMART" id="SM00554">
    <property type="entry name" value="FAS1"/>
    <property type="match status" value="5"/>
</dbReference>
<dbReference type="Pfam" id="PF02469">
    <property type="entry name" value="Fasciclin"/>
    <property type="match status" value="4"/>
</dbReference>
<feature type="domain" description="FAS1" evidence="3">
    <location>
        <begin position="353"/>
        <end position="496"/>
    </location>
</feature>
<dbReference type="InterPro" id="IPR036378">
    <property type="entry name" value="FAS1_dom_sf"/>
</dbReference>
<dbReference type="PROSITE" id="PS50213">
    <property type="entry name" value="FAS1"/>
    <property type="match status" value="4"/>
</dbReference>
<feature type="signal peptide" evidence="2">
    <location>
        <begin position="1"/>
        <end position="25"/>
    </location>
</feature>
<feature type="chain" id="PRO_5002315953" evidence="2">
    <location>
        <begin position="26"/>
        <end position="892"/>
    </location>
</feature>
<feature type="domain" description="FAS1" evidence="3">
    <location>
        <begin position="213"/>
        <end position="347"/>
    </location>
</feature>
<keyword evidence="2" id="KW-0732">Signal</keyword>
<dbReference type="GO" id="GO:0016236">
    <property type="term" value="P:macroautophagy"/>
    <property type="evidence" value="ECO:0007669"/>
    <property type="project" value="TreeGrafter"/>
</dbReference>
<accession>A0A0D7A409</accession>
<sequence>MRLWTSLPISLLALLSFHTAPSTQSTTLVDALSADPDYTSVLKLLQRARLIPTFNRLNGSTFFAPTNDAIKRHQSRNSLRDPDSRLWDIESVADDAFDNVHEQLRQQLFYHLINYTIPPLLDDNQIPLVLKTLHYPHHVLQPPSNEPPPSPPWMPIPNSTLGGQPQRLRVAARDSDVFVGVDAFGSGGATVIKGQVDAGNGILLGIDDVLEPPVDLADVIAQQPSLSYFNRVLTEEVSQALNSTSGLTLFLPVNDAWSELDDLERLYLESPYASDDLHRILSMHVVAQDSIRYSESFEPAVNLTTVGGNTLEIISNHTGKTHVSSAELVQPDIYAANGVLHLVSSLLLPPGTLRLTPEKYLLALNCTNFVSLLHSADLSSMINDTDAKWTILAPRDDVLNVLGNADLPEKGSEELKKLLQYHFLPGHWTLKKLKDGMLLETALREDGLNGGAQVLSVEAGPDGSTNAQSIRFGGASTIGDVVEINNTLVYFISRPLTPPEDALQEALPRLDLSSFIAAVFSTTLGEILKTAPRTSILIPHNAAFKRLGMLVSAHLLAVSSKKDLEHVIMHHTLDSVQYTNELLSGGQHTFATLEGSDLQLERAENGSLYLRSSGGWAGMQSALYPQNLLTRTGVVHELSDILIPRSVELTVGKLVRAAQGTTMATMMAKSGFEWVLNGTAPPADSPWAERGLDSAGWTLLCPTDDAFKGMNLTALYNDVGKLREIVSQHLIPTPKSVADVFSLLASRIVDDDVLNNNRPLLLTDSATYTTLRSASSAYGDVVVRQADSGKAEFVIGIKNARGTTGEDDWAHVIAWGRSSSDRHGMGGVIQIDRLLMPYEPPWMYEYGAPALVGVSGIALILLFFWGVRWVWSLDTTEATYEPVGGFGRDDVE</sequence>
<gene>
    <name evidence="4" type="ORF">FISHEDRAFT_66818</name>
</gene>
<dbReference type="AlphaFoldDB" id="A0A0D7A409"/>
<dbReference type="EMBL" id="KN882046">
    <property type="protein sequence ID" value="KIY45772.1"/>
    <property type="molecule type" value="Genomic_DNA"/>
</dbReference>
<evidence type="ECO:0000313" key="4">
    <source>
        <dbReference type="EMBL" id="KIY45772.1"/>
    </source>
</evidence>
<dbReference type="GO" id="GO:0005615">
    <property type="term" value="C:extracellular space"/>
    <property type="evidence" value="ECO:0007669"/>
    <property type="project" value="TreeGrafter"/>
</dbReference>
<dbReference type="OrthoDB" id="14252at2759"/>
<feature type="transmembrane region" description="Helical" evidence="1">
    <location>
        <begin position="846"/>
        <end position="867"/>
    </location>
</feature>
<dbReference type="PANTHER" id="PTHR10900:SF77">
    <property type="entry name" value="FI19380P1"/>
    <property type="match status" value="1"/>
</dbReference>
<keyword evidence="1" id="KW-1133">Transmembrane helix</keyword>
<dbReference type="GO" id="GO:0000329">
    <property type="term" value="C:fungal-type vacuole membrane"/>
    <property type="evidence" value="ECO:0007669"/>
    <property type="project" value="TreeGrafter"/>
</dbReference>
<keyword evidence="1" id="KW-0472">Membrane</keyword>
<reference evidence="4 5" key="1">
    <citation type="journal article" date="2015" name="Fungal Genet. Biol.">
        <title>Evolution of novel wood decay mechanisms in Agaricales revealed by the genome sequences of Fistulina hepatica and Cylindrobasidium torrendii.</title>
        <authorList>
            <person name="Floudas D."/>
            <person name="Held B.W."/>
            <person name="Riley R."/>
            <person name="Nagy L.G."/>
            <person name="Koehler G."/>
            <person name="Ransdell A.S."/>
            <person name="Younus H."/>
            <person name="Chow J."/>
            <person name="Chiniquy J."/>
            <person name="Lipzen A."/>
            <person name="Tritt A."/>
            <person name="Sun H."/>
            <person name="Haridas S."/>
            <person name="LaButti K."/>
            <person name="Ohm R.A."/>
            <person name="Kues U."/>
            <person name="Blanchette R.A."/>
            <person name="Grigoriev I.V."/>
            <person name="Minto R.E."/>
            <person name="Hibbett D.S."/>
        </authorList>
    </citation>
    <scope>NUCLEOTIDE SEQUENCE [LARGE SCALE GENOMIC DNA]</scope>
    <source>
        <strain evidence="4 5">ATCC 64428</strain>
    </source>
</reference>
<feature type="domain" description="FAS1" evidence="3">
    <location>
        <begin position="25"/>
        <end position="210"/>
    </location>
</feature>
<dbReference type="PANTHER" id="PTHR10900">
    <property type="entry name" value="PERIOSTIN-RELATED"/>
    <property type="match status" value="1"/>
</dbReference>
<protein>
    <submittedName>
        <fullName evidence="4">FAS1 domain-containing protein</fullName>
    </submittedName>
</protein>
<evidence type="ECO:0000313" key="5">
    <source>
        <dbReference type="Proteomes" id="UP000054144"/>
    </source>
</evidence>
<evidence type="ECO:0000256" key="1">
    <source>
        <dbReference type="SAM" id="Phobius"/>
    </source>
</evidence>
<dbReference type="Gene3D" id="2.30.180.10">
    <property type="entry name" value="FAS1 domain"/>
    <property type="match status" value="5"/>
</dbReference>
<dbReference type="Proteomes" id="UP000054144">
    <property type="component" value="Unassembled WGS sequence"/>
</dbReference>